<evidence type="ECO:0000313" key="1">
    <source>
        <dbReference type="EMBL" id="KAL3307130.1"/>
    </source>
</evidence>
<gene>
    <name evidence="1" type="ORF">Ciccas_014364</name>
</gene>
<keyword evidence="2" id="KW-1185">Reference proteome</keyword>
<name>A0ABD2PIE0_9PLAT</name>
<dbReference type="AlphaFoldDB" id="A0ABD2PIE0"/>
<proteinExistence type="predicted"/>
<feature type="non-terminal residue" evidence="1">
    <location>
        <position position="1"/>
    </location>
</feature>
<organism evidence="1 2">
    <name type="scientific">Cichlidogyrus casuarinus</name>
    <dbReference type="NCBI Taxonomy" id="1844966"/>
    <lineage>
        <taxon>Eukaryota</taxon>
        <taxon>Metazoa</taxon>
        <taxon>Spiralia</taxon>
        <taxon>Lophotrochozoa</taxon>
        <taxon>Platyhelminthes</taxon>
        <taxon>Monogenea</taxon>
        <taxon>Monopisthocotylea</taxon>
        <taxon>Dactylogyridea</taxon>
        <taxon>Ancyrocephalidae</taxon>
        <taxon>Cichlidogyrus</taxon>
    </lineage>
</organism>
<accession>A0ABD2PIE0</accession>
<dbReference type="EMBL" id="JBJKFK010008245">
    <property type="protein sequence ID" value="KAL3307130.1"/>
    <property type="molecule type" value="Genomic_DNA"/>
</dbReference>
<reference evidence="1 2" key="1">
    <citation type="submission" date="2024-11" db="EMBL/GenBank/DDBJ databases">
        <title>Adaptive evolution of stress response genes in parasites aligns with host niche diversity.</title>
        <authorList>
            <person name="Hahn C."/>
            <person name="Resl P."/>
        </authorList>
    </citation>
    <scope>NUCLEOTIDE SEQUENCE [LARGE SCALE GENOMIC DNA]</scope>
    <source>
        <strain evidence="1">EGGRZ-B1_66</strain>
        <tissue evidence="1">Body</tissue>
    </source>
</reference>
<protein>
    <submittedName>
        <fullName evidence="1">Uncharacterized protein</fullName>
    </submittedName>
</protein>
<comment type="caution">
    <text evidence="1">The sequence shown here is derived from an EMBL/GenBank/DDBJ whole genome shotgun (WGS) entry which is preliminary data.</text>
</comment>
<sequence>KSRAQKKFQRNRYQEHSALLVKAAPSQAQAWPADEVNALIVRQVNAYTALAMETFLEESLPEDKE</sequence>
<dbReference type="Proteomes" id="UP001626550">
    <property type="component" value="Unassembled WGS sequence"/>
</dbReference>
<evidence type="ECO:0000313" key="2">
    <source>
        <dbReference type="Proteomes" id="UP001626550"/>
    </source>
</evidence>